<sequence>MKNQKLSERNTADLKKYEKSIKTITGILLGMLLVLFMLSLYITFTKGFTALLIIPITLMPIVILNFNTINEIKKELKSRIEN</sequence>
<evidence type="ECO:0000313" key="3">
    <source>
        <dbReference type="Proteomes" id="UP000220828"/>
    </source>
</evidence>
<protein>
    <submittedName>
        <fullName evidence="2">Redox-active disulfide protein 2</fullName>
    </submittedName>
</protein>
<dbReference type="Proteomes" id="UP000220828">
    <property type="component" value="Unassembled WGS sequence"/>
</dbReference>
<keyword evidence="1" id="KW-0472">Membrane</keyword>
<evidence type="ECO:0000313" key="2">
    <source>
        <dbReference type="EMBL" id="PDS26255.1"/>
    </source>
</evidence>
<comment type="caution">
    <text evidence="2">The sequence shown here is derived from an EMBL/GenBank/DDBJ whole genome shotgun (WGS) entry which is preliminary data.</text>
</comment>
<keyword evidence="1" id="KW-1133">Transmembrane helix</keyword>
<proteinExistence type="predicted"/>
<organism evidence="2 3">
    <name type="scientific">Flavobacterium branchiophilum</name>
    <dbReference type="NCBI Taxonomy" id="55197"/>
    <lineage>
        <taxon>Bacteria</taxon>
        <taxon>Pseudomonadati</taxon>
        <taxon>Bacteroidota</taxon>
        <taxon>Flavobacteriia</taxon>
        <taxon>Flavobacteriales</taxon>
        <taxon>Flavobacteriaceae</taxon>
        <taxon>Flavobacterium</taxon>
    </lineage>
</organism>
<gene>
    <name evidence="2" type="ORF">B0A77_02785</name>
</gene>
<feature type="transmembrane region" description="Helical" evidence="1">
    <location>
        <begin position="21"/>
        <end position="42"/>
    </location>
</feature>
<keyword evidence="1" id="KW-0812">Transmembrane</keyword>
<accession>A0A2H3KDW7</accession>
<dbReference type="AlphaFoldDB" id="A0A2H3KDW7"/>
<dbReference type="EMBL" id="PCMW01000018">
    <property type="protein sequence ID" value="PDS26255.1"/>
    <property type="molecule type" value="Genomic_DNA"/>
</dbReference>
<reference evidence="2 3" key="1">
    <citation type="submission" date="2017-09" db="EMBL/GenBank/DDBJ databases">
        <title>Whole genomes of Flavobacteriaceae.</title>
        <authorList>
            <person name="Stine C."/>
            <person name="Li C."/>
            <person name="Tadesse D."/>
        </authorList>
    </citation>
    <scope>NUCLEOTIDE SEQUENCE [LARGE SCALE GENOMIC DNA]</scope>
    <source>
        <strain evidence="2 3">ATCC 35036</strain>
    </source>
</reference>
<dbReference type="RefSeq" id="WP_097553480.1">
    <property type="nucleotide sequence ID" value="NZ_PCMW01000018.1"/>
</dbReference>
<feature type="transmembrane region" description="Helical" evidence="1">
    <location>
        <begin position="48"/>
        <end position="69"/>
    </location>
</feature>
<dbReference type="OrthoDB" id="712820at2"/>
<evidence type="ECO:0000256" key="1">
    <source>
        <dbReference type="SAM" id="Phobius"/>
    </source>
</evidence>
<name>A0A2H3KDW7_9FLAO</name>